<evidence type="ECO:0000313" key="3">
    <source>
        <dbReference type="Proteomes" id="UP000030765"/>
    </source>
</evidence>
<dbReference type="EnsemblMetazoa" id="ASIC016135-RA">
    <property type="protein sequence ID" value="ASIC016135-PA"/>
    <property type="gene ID" value="ASIC016135"/>
</dbReference>
<evidence type="ECO:0000313" key="1">
    <source>
        <dbReference type="EMBL" id="KFB48018.1"/>
    </source>
</evidence>
<organism evidence="1">
    <name type="scientific">Anopheles sinensis</name>
    <name type="common">Mosquito</name>
    <dbReference type="NCBI Taxonomy" id="74873"/>
    <lineage>
        <taxon>Eukaryota</taxon>
        <taxon>Metazoa</taxon>
        <taxon>Ecdysozoa</taxon>
        <taxon>Arthropoda</taxon>
        <taxon>Hexapoda</taxon>
        <taxon>Insecta</taxon>
        <taxon>Pterygota</taxon>
        <taxon>Neoptera</taxon>
        <taxon>Endopterygota</taxon>
        <taxon>Diptera</taxon>
        <taxon>Nematocera</taxon>
        <taxon>Culicoidea</taxon>
        <taxon>Culicidae</taxon>
        <taxon>Anophelinae</taxon>
        <taxon>Anopheles</taxon>
    </lineage>
</organism>
<reference evidence="2" key="2">
    <citation type="submission" date="2020-05" db="UniProtKB">
        <authorList>
            <consortium name="EnsemblMetazoa"/>
        </authorList>
    </citation>
    <scope>IDENTIFICATION</scope>
</reference>
<protein>
    <submittedName>
        <fullName evidence="1 2">Protein phosphatase 2C, putative</fullName>
    </submittedName>
</protein>
<dbReference type="Proteomes" id="UP000030765">
    <property type="component" value="Unassembled WGS sequence"/>
</dbReference>
<proteinExistence type="predicted"/>
<name>A0A084WCS4_ANOSI</name>
<gene>
    <name evidence="1" type="ORF">ZHAS_00016135</name>
</gene>
<dbReference type="EMBL" id="KE525337">
    <property type="protein sequence ID" value="KFB48018.1"/>
    <property type="molecule type" value="Genomic_DNA"/>
</dbReference>
<evidence type="ECO:0000313" key="2">
    <source>
        <dbReference type="EnsemblMetazoa" id="ASIC016135-PA"/>
    </source>
</evidence>
<dbReference type="VEuPathDB" id="VectorBase:ASIC016135"/>
<reference evidence="1 3" key="1">
    <citation type="journal article" date="2014" name="BMC Genomics">
        <title>Genome sequence of Anopheles sinensis provides insight into genetics basis of mosquito competence for malaria parasites.</title>
        <authorList>
            <person name="Zhou D."/>
            <person name="Zhang D."/>
            <person name="Ding G."/>
            <person name="Shi L."/>
            <person name="Hou Q."/>
            <person name="Ye Y."/>
            <person name="Xu Y."/>
            <person name="Zhou H."/>
            <person name="Xiong C."/>
            <person name="Li S."/>
            <person name="Yu J."/>
            <person name="Hong S."/>
            <person name="Yu X."/>
            <person name="Zou P."/>
            <person name="Chen C."/>
            <person name="Chang X."/>
            <person name="Wang W."/>
            <person name="Lv Y."/>
            <person name="Sun Y."/>
            <person name="Ma L."/>
            <person name="Shen B."/>
            <person name="Zhu C."/>
        </authorList>
    </citation>
    <scope>NUCLEOTIDE SEQUENCE [LARGE SCALE GENOMIC DNA]</scope>
</reference>
<dbReference type="AlphaFoldDB" id="A0A084WCS4"/>
<sequence length="79" mass="9294">MAFSVRHRYKTIDQARLLGDVSRISNLRTASEEEGCMNVRYVGRRTHCRHSDPLTLPSEGYVPTRWFRIERTGGFVWHE</sequence>
<dbReference type="EMBL" id="ATLV01022864">
    <property type="status" value="NOT_ANNOTATED_CDS"/>
    <property type="molecule type" value="Genomic_DNA"/>
</dbReference>
<keyword evidence="3" id="KW-1185">Reference proteome</keyword>
<accession>A0A084WCS4</accession>